<dbReference type="RefSeq" id="WP_185028337.1">
    <property type="nucleotide sequence ID" value="NZ_BNBN01000004.1"/>
</dbReference>
<name>A0A7X0LNQ5_9ACTN</name>
<keyword evidence="3" id="KW-1185">Reference proteome</keyword>
<evidence type="ECO:0000313" key="3">
    <source>
        <dbReference type="Proteomes" id="UP000540423"/>
    </source>
</evidence>
<organism evidence="2 3">
    <name type="scientific">Streptomyces candidus</name>
    <dbReference type="NCBI Taxonomy" id="67283"/>
    <lineage>
        <taxon>Bacteria</taxon>
        <taxon>Bacillati</taxon>
        <taxon>Actinomycetota</taxon>
        <taxon>Actinomycetes</taxon>
        <taxon>Kitasatosporales</taxon>
        <taxon>Streptomycetaceae</taxon>
        <taxon>Streptomyces</taxon>
    </lineage>
</organism>
<proteinExistence type="predicted"/>
<dbReference type="InterPro" id="IPR054190">
    <property type="entry name" value="DUF6895"/>
</dbReference>
<accession>A0A7X0LNQ5</accession>
<evidence type="ECO:0000259" key="1">
    <source>
        <dbReference type="Pfam" id="PF21836"/>
    </source>
</evidence>
<evidence type="ECO:0000313" key="2">
    <source>
        <dbReference type="EMBL" id="MBB6435117.1"/>
    </source>
</evidence>
<gene>
    <name evidence="2" type="ORF">HNQ79_001568</name>
</gene>
<feature type="domain" description="DUF6895" evidence="1">
    <location>
        <begin position="24"/>
        <end position="327"/>
    </location>
</feature>
<reference evidence="2 3" key="1">
    <citation type="submission" date="2020-08" db="EMBL/GenBank/DDBJ databases">
        <title>Genomic Encyclopedia of Type Strains, Phase IV (KMG-IV): sequencing the most valuable type-strain genomes for metagenomic binning, comparative biology and taxonomic classification.</title>
        <authorList>
            <person name="Goeker M."/>
        </authorList>
    </citation>
    <scope>NUCLEOTIDE SEQUENCE [LARGE SCALE GENOMIC DNA]</scope>
    <source>
        <strain evidence="2 3">DSM 40141</strain>
    </source>
</reference>
<dbReference type="Pfam" id="PF21836">
    <property type="entry name" value="DUF6895"/>
    <property type="match status" value="1"/>
</dbReference>
<protein>
    <recommendedName>
        <fullName evidence="1">DUF6895 domain-containing protein</fullName>
    </recommendedName>
</protein>
<dbReference type="AlphaFoldDB" id="A0A7X0LNQ5"/>
<sequence length="424" mass="45691">MTSATRPRSPGQLDEGEAADLVLSGTLRWIESQVEWFAPERWEQHLPRRPFRPGPLLELLGLVRILERADALPPTAPLRTKALDLAERAVAERSFEAGLRAGDDFLPYHLNLIALLEQLGRPQPALRTVGQALLTADSGGLARPYKPVFNRLELRYFADRGGFTAPPHLPEAGVLHRQSIAALDPDVLQLSESETYALTHVVFYATDFGRKPLLLDGDDAAARLRESVRILLGVRLARGSLDLLAELLVCESALRTGTGSGAGTDEGTARTTAAAWNTLTAAVRPDGAVPGPVHRPDVMTGLRGDKAAAYLFGTCYHTTTVAALAAAVRRNRPRERTAAHGPAVPPAESDHMRAWAHEVTTSAASSPPGLQRAWAAQLDSLLVVAAQDRALELLADLLHAATALGRADRPVPRRAAELLAAWTH</sequence>
<comment type="caution">
    <text evidence="2">The sequence shown here is derived from an EMBL/GenBank/DDBJ whole genome shotgun (WGS) entry which is preliminary data.</text>
</comment>
<dbReference type="Proteomes" id="UP000540423">
    <property type="component" value="Unassembled WGS sequence"/>
</dbReference>
<dbReference type="EMBL" id="JACHEM010000003">
    <property type="protein sequence ID" value="MBB6435117.1"/>
    <property type="molecule type" value="Genomic_DNA"/>
</dbReference>